<dbReference type="PROSITE" id="PS51382">
    <property type="entry name" value="SPX"/>
    <property type="match status" value="1"/>
</dbReference>
<evidence type="ECO:0000259" key="7">
    <source>
        <dbReference type="PROSITE" id="PS51382"/>
    </source>
</evidence>
<name>A0A9P7KCV6_9AGAR</name>
<dbReference type="OrthoDB" id="5588846at2759"/>
<evidence type="ECO:0000256" key="1">
    <source>
        <dbReference type="ARBA" id="ARBA00022723"/>
    </source>
</evidence>
<dbReference type="AlphaFoldDB" id="A0A9P7KCV6"/>
<reference evidence="8" key="2">
    <citation type="submission" date="2021-10" db="EMBL/GenBank/DDBJ databases">
        <title>Phylogenomics reveals ancestral predisposition of the termite-cultivated fungus Termitomyces towards a domesticated lifestyle.</title>
        <authorList>
            <person name="Auxier B."/>
            <person name="Grum-Grzhimaylo A."/>
            <person name="Cardenas M.E."/>
            <person name="Lodge J.D."/>
            <person name="Laessoe T."/>
            <person name="Pedersen O."/>
            <person name="Smith M.E."/>
            <person name="Kuyper T.W."/>
            <person name="Franco-Molano E.A."/>
            <person name="Baroni T.J."/>
            <person name="Aanen D.K."/>
        </authorList>
    </citation>
    <scope>NUCLEOTIDE SEQUENCE</scope>
    <source>
        <strain evidence="8">AP01</strain>
        <tissue evidence="8">Mycelium</tissue>
    </source>
</reference>
<keyword evidence="9" id="KW-1185">Reference proteome</keyword>
<evidence type="ECO:0000259" key="6">
    <source>
        <dbReference type="PROSITE" id="PS50089"/>
    </source>
</evidence>
<keyword evidence="2 4" id="KW-0863">Zinc-finger</keyword>
<feature type="region of interest" description="Disordered" evidence="5">
    <location>
        <begin position="122"/>
        <end position="154"/>
    </location>
</feature>
<dbReference type="PANTHER" id="PTHR23327:SF51">
    <property type="entry name" value="TRANSCRIPTIONAL REGULATOR OF YEAST FORM ADHERENCE 3"/>
    <property type="match status" value="1"/>
</dbReference>
<dbReference type="PROSITE" id="PS50089">
    <property type="entry name" value="ZF_RING_2"/>
    <property type="match status" value="1"/>
</dbReference>
<evidence type="ECO:0000256" key="5">
    <source>
        <dbReference type="SAM" id="MobiDB-lite"/>
    </source>
</evidence>
<evidence type="ECO:0008006" key="10">
    <source>
        <dbReference type="Google" id="ProtNLM"/>
    </source>
</evidence>
<evidence type="ECO:0000313" key="9">
    <source>
        <dbReference type="Proteomes" id="UP000775547"/>
    </source>
</evidence>
<dbReference type="Proteomes" id="UP000775547">
    <property type="component" value="Unassembled WGS sequence"/>
</dbReference>
<dbReference type="InterPro" id="IPR013083">
    <property type="entry name" value="Znf_RING/FYVE/PHD"/>
</dbReference>
<protein>
    <recommendedName>
        <fullName evidence="10">SPX domain-containing protein</fullName>
    </recommendedName>
</protein>
<keyword evidence="1" id="KW-0479">Metal-binding</keyword>
<sequence>MHFSKTYTQLLLSLPPELRDNAIQYRQLKKLINQIVRELSSLGLSPAVLQELLERSKEESDDLSLDPKGKKRADDADPNETQESSPSGSPSSSPPGSAVPTRRQNLPKVTYEVVDDSGRIEPHLRLWVDSPPGEGGSESSSSPRPLDEEGDDDGFEEQHVGLIEGEQPKEQLSLLWRLQRQALRAAEERESPERSTALIVEVDASLEVAPPIVPDAPPLLDHRPNEVVIPLAADMLFFTTLSTAINDLSAHLVTVQSDFVDTLFALSRTISDSARPTSSTAGFRPHSGLTSKPWSVANVSKTKSDLYSWREIFQLYIEAEVFESVHELDRGERSLEESENRLKLFAERITTRGLGDERKLKSKASRAALESFLELNVFILNIKKFQFANAEATRKILKKHTKRTSLPLLTDAILPSSAATALPRVLVQAIGETLLPIIPHLDDYACLICTSIAFKPIRLNCGHLFCVRCLVKMQKRGKGNCPMCRAPCVLTADRTNVDWALLNFMQDWFPIEAREKLLQNEKEAAREELEELGLDPDQSCKIM</sequence>
<organism evidence="8 9">
    <name type="scientific">Asterophora parasitica</name>
    <dbReference type="NCBI Taxonomy" id="117018"/>
    <lineage>
        <taxon>Eukaryota</taxon>
        <taxon>Fungi</taxon>
        <taxon>Dikarya</taxon>
        <taxon>Basidiomycota</taxon>
        <taxon>Agaricomycotina</taxon>
        <taxon>Agaricomycetes</taxon>
        <taxon>Agaricomycetidae</taxon>
        <taxon>Agaricales</taxon>
        <taxon>Tricholomatineae</taxon>
        <taxon>Lyophyllaceae</taxon>
        <taxon>Asterophora</taxon>
    </lineage>
</organism>
<accession>A0A9P7KCV6</accession>
<feature type="compositionally biased region" description="Basic and acidic residues" evidence="5">
    <location>
        <begin position="65"/>
        <end position="75"/>
    </location>
</feature>
<evidence type="ECO:0000256" key="2">
    <source>
        <dbReference type="ARBA" id="ARBA00022771"/>
    </source>
</evidence>
<dbReference type="InterPro" id="IPR017907">
    <property type="entry name" value="Znf_RING_CS"/>
</dbReference>
<dbReference type="InterPro" id="IPR004331">
    <property type="entry name" value="SPX_dom"/>
</dbReference>
<dbReference type="Gene3D" id="3.30.40.10">
    <property type="entry name" value="Zinc/RING finger domain, C3HC4 (zinc finger)"/>
    <property type="match status" value="1"/>
</dbReference>
<dbReference type="Pfam" id="PF00097">
    <property type="entry name" value="zf-C3HC4"/>
    <property type="match status" value="1"/>
</dbReference>
<dbReference type="PROSITE" id="PS00518">
    <property type="entry name" value="ZF_RING_1"/>
    <property type="match status" value="1"/>
</dbReference>
<keyword evidence="3" id="KW-0862">Zinc</keyword>
<comment type="caution">
    <text evidence="8">The sequence shown here is derived from an EMBL/GenBank/DDBJ whole genome shotgun (WGS) entry which is preliminary data.</text>
</comment>
<feature type="region of interest" description="Disordered" evidence="5">
    <location>
        <begin position="57"/>
        <end position="107"/>
    </location>
</feature>
<feature type="compositionally biased region" description="Low complexity" evidence="5">
    <location>
        <begin position="84"/>
        <end position="96"/>
    </location>
</feature>
<evidence type="ECO:0000256" key="3">
    <source>
        <dbReference type="ARBA" id="ARBA00022833"/>
    </source>
</evidence>
<dbReference type="InterPro" id="IPR001841">
    <property type="entry name" value="Znf_RING"/>
</dbReference>
<reference evidence="8" key="1">
    <citation type="submission" date="2020-07" db="EMBL/GenBank/DDBJ databases">
        <authorList>
            <person name="Nieuwenhuis M."/>
            <person name="Van De Peppel L.J.J."/>
        </authorList>
    </citation>
    <scope>NUCLEOTIDE SEQUENCE</scope>
    <source>
        <strain evidence="8">AP01</strain>
        <tissue evidence="8">Mycelium</tissue>
    </source>
</reference>
<feature type="domain" description="SPX" evidence="7">
    <location>
        <begin position="1"/>
        <end position="414"/>
    </location>
</feature>
<dbReference type="SMART" id="SM00184">
    <property type="entry name" value="RING"/>
    <property type="match status" value="1"/>
</dbReference>
<dbReference type="SUPFAM" id="SSF57850">
    <property type="entry name" value="RING/U-box"/>
    <property type="match status" value="1"/>
</dbReference>
<evidence type="ECO:0000313" key="8">
    <source>
        <dbReference type="EMBL" id="KAG5645958.1"/>
    </source>
</evidence>
<dbReference type="EMBL" id="JABCKV010000029">
    <property type="protein sequence ID" value="KAG5645958.1"/>
    <property type="molecule type" value="Genomic_DNA"/>
</dbReference>
<gene>
    <name evidence="8" type="ORF">DXG03_004750</name>
</gene>
<dbReference type="InterPro" id="IPR018957">
    <property type="entry name" value="Znf_C3HC4_RING-type"/>
</dbReference>
<evidence type="ECO:0000256" key="4">
    <source>
        <dbReference type="PROSITE-ProRule" id="PRU00175"/>
    </source>
</evidence>
<dbReference type="Pfam" id="PF03105">
    <property type="entry name" value="SPX"/>
    <property type="match status" value="1"/>
</dbReference>
<dbReference type="GO" id="GO:0008270">
    <property type="term" value="F:zinc ion binding"/>
    <property type="evidence" value="ECO:0007669"/>
    <property type="project" value="UniProtKB-KW"/>
</dbReference>
<dbReference type="PANTHER" id="PTHR23327">
    <property type="entry name" value="RING FINGER PROTEIN 127"/>
    <property type="match status" value="1"/>
</dbReference>
<proteinExistence type="predicted"/>
<feature type="domain" description="RING-type" evidence="6">
    <location>
        <begin position="446"/>
        <end position="485"/>
    </location>
</feature>